<keyword evidence="6" id="KW-0325">Glycoprotein</keyword>
<feature type="transmembrane region" description="Helical" evidence="7">
    <location>
        <begin position="177"/>
        <end position="196"/>
    </location>
</feature>
<evidence type="ECO:0000256" key="8">
    <source>
        <dbReference type="SAM" id="SignalP"/>
    </source>
</evidence>
<keyword evidence="5 7" id="KW-0472">Membrane</keyword>
<evidence type="ECO:0000256" key="7">
    <source>
        <dbReference type="SAM" id="Phobius"/>
    </source>
</evidence>
<accession>A0ABQ7S9V8</accession>
<feature type="transmembrane region" description="Helical" evidence="7">
    <location>
        <begin position="406"/>
        <end position="429"/>
    </location>
</feature>
<feature type="chain" id="PRO_5046464727" evidence="8">
    <location>
        <begin position="26"/>
        <end position="437"/>
    </location>
</feature>
<comment type="subcellular location">
    <subcellularLocation>
        <location evidence="1">Membrane</location>
        <topology evidence="1">Multi-pass membrane protein</topology>
    </subcellularLocation>
</comment>
<dbReference type="Pfam" id="PF10268">
    <property type="entry name" value="Tmemb_161AB"/>
    <property type="match status" value="2"/>
</dbReference>
<evidence type="ECO:0000313" key="9">
    <source>
        <dbReference type="EMBL" id="KAG9510220.1"/>
    </source>
</evidence>
<reference evidence="9 10" key="1">
    <citation type="submission" date="2020-10" db="EMBL/GenBank/DDBJ databases">
        <authorList>
            <person name="Klimov P.B."/>
            <person name="Dyachkov S.M."/>
            <person name="Chetverikov P.E."/>
        </authorList>
    </citation>
    <scope>NUCLEOTIDE SEQUENCE [LARGE SCALE GENOMIC DNA]</scope>
    <source>
        <strain evidence="9">BMOC 18-1129-001#AD2665</strain>
        <tissue evidence="9">Entire mites</tissue>
    </source>
</reference>
<comment type="similarity">
    <text evidence="2">Belongs to the TMEM161 family.</text>
</comment>
<dbReference type="Proteomes" id="UP000825002">
    <property type="component" value="Unassembled WGS sequence"/>
</dbReference>
<feature type="signal peptide" evidence="8">
    <location>
        <begin position="1"/>
        <end position="25"/>
    </location>
</feature>
<feature type="transmembrane region" description="Helical" evidence="7">
    <location>
        <begin position="236"/>
        <end position="257"/>
    </location>
</feature>
<evidence type="ECO:0000256" key="1">
    <source>
        <dbReference type="ARBA" id="ARBA00004141"/>
    </source>
</evidence>
<sequence>MLGVSLSQLVLVFVFSKILNRLTSGNFFYKWLARHKPKCYISPTDRQLRNLSSKNQDDVDIGDRERRLRSHLFCSKEFKINTDDISQHMKSYDSLILKPNELYDLVFGAEVEWVADLTLVSFFGILITELQTYLTSSNEYNLSLVWAIVVIAYCIRLLGKLTWAFFKTDQSIGERSVCITSGCIFLLLSMMILMIMSDNILEFKLNSTLGSIHKGIVVKTANKTVHDLETETRAGWTLFLNLIMAICCAFFGVLFTFPGLRFGQMHKMLLEKHEHTPIFRILCHVNYLSSSIVTVLSIDFIRRRVSIDAERSIGLTLSQENFDTLKIYTIITFGIIKVLMLPQYLQSYLRLSEFKMSIIKRRGTTISNLQVHANFSKVYESALEITIFQDLMPSIQVILSPATIRAFLGFACWWLHFAWFCTSSIGIVYHSYFTTTT</sequence>
<feature type="transmembrane region" description="Helical" evidence="7">
    <location>
        <begin position="144"/>
        <end position="165"/>
    </location>
</feature>
<dbReference type="PANTHER" id="PTHR13624">
    <property type="entry name" value="RE42071P"/>
    <property type="match status" value="1"/>
</dbReference>
<feature type="transmembrane region" description="Helical" evidence="7">
    <location>
        <begin position="327"/>
        <end position="345"/>
    </location>
</feature>
<feature type="transmembrane region" description="Helical" evidence="7">
    <location>
        <begin position="278"/>
        <end position="298"/>
    </location>
</feature>
<proteinExistence type="inferred from homology"/>
<evidence type="ECO:0000313" key="10">
    <source>
        <dbReference type="Proteomes" id="UP000825002"/>
    </source>
</evidence>
<feature type="non-terminal residue" evidence="9">
    <location>
        <position position="437"/>
    </location>
</feature>
<dbReference type="InterPro" id="IPR019395">
    <property type="entry name" value="Transmembrane_161A/B"/>
</dbReference>
<keyword evidence="10" id="KW-1185">Reference proteome</keyword>
<organism evidence="9 10">
    <name type="scientific">Fragariocoptes setiger</name>
    <dbReference type="NCBI Taxonomy" id="1670756"/>
    <lineage>
        <taxon>Eukaryota</taxon>
        <taxon>Metazoa</taxon>
        <taxon>Ecdysozoa</taxon>
        <taxon>Arthropoda</taxon>
        <taxon>Chelicerata</taxon>
        <taxon>Arachnida</taxon>
        <taxon>Acari</taxon>
        <taxon>Acariformes</taxon>
        <taxon>Trombidiformes</taxon>
        <taxon>Prostigmata</taxon>
        <taxon>Eupodina</taxon>
        <taxon>Eriophyoidea</taxon>
        <taxon>Phytoptidae</taxon>
        <taxon>Fragariocoptes</taxon>
    </lineage>
</organism>
<dbReference type="EMBL" id="JAIFTH010000201">
    <property type="protein sequence ID" value="KAG9510220.1"/>
    <property type="molecule type" value="Genomic_DNA"/>
</dbReference>
<comment type="caution">
    <text evidence="9">The sequence shown here is derived from an EMBL/GenBank/DDBJ whole genome shotgun (WGS) entry which is preliminary data.</text>
</comment>
<keyword evidence="8" id="KW-0732">Signal</keyword>
<evidence type="ECO:0000256" key="6">
    <source>
        <dbReference type="ARBA" id="ARBA00023180"/>
    </source>
</evidence>
<keyword evidence="4 7" id="KW-1133">Transmembrane helix</keyword>
<dbReference type="PANTHER" id="PTHR13624:SF6">
    <property type="entry name" value="EMEI"/>
    <property type="match status" value="1"/>
</dbReference>
<gene>
    <name evidence="9" type="primary">Tmem161b</name>
    <name evidence="9" type="ORF">GZH46_01249</name>
</gene>
<evidence type="ECO:0000256" key="2">
    <source>
        <dbReference type="ARBA" id="ARBA00009706"/>
    </source>
</evidence>
<protein>
    <submittedName>
        <fullName evidence="9">Transmembrane protein</fullName>
    </submittedName>
</protein>
<evidence type="ECO:0000256" key="3">
    <source>
        <dbReference type="ARBA" id="ARBA00022692"/>
    </source>
</evidence>
<keyword evidence="3 7" id="KW-0812">Transmembrane</keyword>
<evidence type="ECO:0000256" key="5">
    <source>
        <dbReference type="ARBA" id="ARBA00023136"/>
    </source>
</evidence>
<name>A0ABQ7S9V8_9ACAR</name>
<evidence type="ECO:0000256" key="4">
    <source>
        <dbReference type="ARBA" id="ARBA00022989"/>
    </source>
</evidence>